<evidence type="ECO:0000256" key="1">
    <source>
        <dbReference type="ARBA" id="ARBA00006484"/>
    </source>
</evidence>
<name>A0ABQ1ASQ4_9EURO</name>
<dbReference type="PANTHER" id="PTHR24320:SF283">
    <property type="entry name" value="RETINOL DEHYDROGENASE 11"/>
    <property type="match status" value="1"/>
</dbReference>
<reference evidence="4 5" key="1">
    <citation type="submission" date="2020-01" db="EMBL/GenBank/DDBJ databases">
        <title>Draft genome sequence of Aspergillus udagawae IFM 53868.</title>
        <authorList>
            <person name="Takahashi H."/>
            <person name="Yaguchi T."/>
        </authorList>
    </citation>
    <scope>NUCLEOTIDE SEQUENCE [LARGE SCALE GENOMIC DNA]</scope>
    <source>
        <strain evidence="4 5">IFM 53868</strain>
    </source>
</reference>
<dbReference type="Proteomes" id="UP000465266">
    <property type="component" value="Unassembled WGS sequence"/>
</dbReference>
<comment type="caution">
    <text evidence="4">The sequence shown here is derived from an EMBL/GenBank/DDBJ whole genome shotgun (WGS) entry which is preliminary data.</text>
</comment>
<accession>A0ABQ1ASQ4</accession>
<organism evidence="4 5">
    <name type="scientific">Aspergillus udagawae</name>
    <dbReference type="NCBI Taxonomy" id="91492"/>
    <lineage>
        <taxon>Eukaryota</taxon>
        <taxon>Fungi</taxon>
        <taxon>Dikarya</taxon>
        <taxon>Ascomycota</taxon>
        <taxon>Pezizomycotina</taxon>
        <taxon>Eurotiomycetes</taxon>
        <taxon>Eurotiomycetidae</taxon>
        <taxon>Eurotiales</taxon>
        <taxon>Aspergillaceae</taxon>
        <taxon>Aspergillus</taxon>
        <taxon>Aspergillus subgen. Fumigati</taxon>
    </lineage>
</organism>
<dbReference type="PANTHER" id="PTHR24320">
    <property type="entry name" value="RETINOL DEHYDROGENASE"/>
    <property type="match status" value="1"/>
</dbReference>
<proteinExistence type="inferred from homology"/>
<gene>
    <name evidence="4" type="ORF">IFM53868_05122</name>
</gene>
<dbReference type="InterPro" id="IPR002347">
    <property type="entry name" value="SDR_fam"/>
</dbReference>
<evidence type="ECO:0000313" key="4">
    <source>
        <dbReference type="EMBL" id="GFF87361.1"/>
    </source>
</evidence>
<dbReference type="SUPFAM" id="SSF51735">
    <property type="entry name" value="NAD(P)-binding Rossmann-fold domains"/>
    <property type="match status" value="1"/>
</dbReference>
<keyword evidence="5" id="KW-1185">Reference proteome</keyword>
<dbReference type="Pfam" id="PF11578">
    <property type="entry name" value="DUF3237"/>
    <property type="match status" value="1"/>
</dbReference>
<evidence type="ECO:0000313" key="5">
    <source>
        <dbReference type="Proteomes" id="UP000465266"/>
    </source>
</evidence>
<dbReference type="InterPro" id="IPR036291">
    <property type="entry name" value="NAD(P)-bd_dom_sf"/>
</dbReference>
<dbReference type="Pfam" id="PF00106">
    <property type="entry name" value="adh_short"/>
    <property type="match status" value="1"/>
</dbReference>
<protein>
    <submittedName>
        <fullName evidence="4">Short-chain dehydrogenase TIC 32, chloroplastic</fullName>
    </submittedName>
</protein>
<dbReference type="Gene3D" id="2.40.160.20">
    <property type="match status" value="1"/>
</dbReference>
<evidence type="ECO:0000256" key="2">
    <source>
        <dbReference type="ARBA" id="ARBA00022857"/>
    </source>
</evidence>
<keyword evidence="2" id="KW-0521">NADP</keyword>
<dbReference type="Gene3D" id="3.40.50.720">
    <property type="entry name" value="NAD(P)-binding Rossmann-like Domain"/>
    <property type="match status" value="1"/>
</dbReference>
<keyword evidence="3" id="KW-0560">Oxidoreductase</keyword>
<sequence>MPAPYSTHTTTDELVTDYAPLIKGKVILTTGVSSGSLGGFFVQSIAKAKPEWLILAARNADKLAKMAAEITKAQPEVKVRTLQVDLGSLKSVRDAAAQVNSWDDIPVIDVLVNNAGIMAVDYKLSPDGFESHLATNHLGPFLFTNLIIKKIVAAKEPRIVVVSSDGHRLNPFRFDDYNFDDGKTYNRWYAYGQSKTANMLLAISLAQKLGIKYNLQAFSLHPGVIWTNLGNHLDWNVEFGELRNADKSLGNREGWKDFDAKPLERGAATHIYAAFDPSLKANNGAYLLDCHVADPLVDTVKPWATSSFEAERLWRLSEKLGSTQQARTSGRIPSHAWTLVISDAIVWKVNAGAAHPVGTLQISPIEGTPTLTADRSEFSTPSEWLNLDTFRKNPWAEYVVLEGWLTEVKETPTGTIETVEGFEPQFKGKVVFGADWLEFDPDQKHARINMKAIATTDEGKEISFGYTGVIALNEAVMKIFNQTPDSESVPFGFSTGAHSFFSGDPSLKELENMTLVGNGRMLVDPETRVITVESRISRVIPATGFD</sequence>
<comment type="similarity">
    <text evidence="1">Belongs to the short-chain dehydrogenases/reductases (SDR) family.</text>
</comment>
<dbReference type="EMBL" id="BLKG01000049">
    <property type="protein sequence ID" value="GFF87361.1"/>
    <property type="molecule type" value="Genomic_DNA"/>
</dbReference>
<evidence type="ECO:0000256" key="3">
    <source>
        <dbReference type="ARBA" id="ARBA00023002"/>
    </source>
</evidence>